<keyword evidence="3" id="KW-1185">Reference proteome</keyword>
<evidence type="ECO:0000256" key="1">
    <source>
        <dbReference type="SAM" id="Phobius"/>
    </source>
</evidence>
<feature type="transmembrane region" description="Helical" evidence="1">
    <location>
        <begin position="77"/>
        <end position="100"/>
    </location>
</feature>
<reference evidence="2" key="1">
    <citation type="submission" date="2022-08" db="EMBL/GenBank/DDBJ databases">
        <authorList>
            <consortium name="DOE Joint Genome Institute"/>
            <person name="Min B."/>
            <person name="Riley R."/>
            <person name="Sierra-Patev S."/>
            <person name="Naranjo-Ortiz M."/>
            <person name="Looney B."/>
            <person name="Konkel Z."/>
            <person name="Slot J.C."/>
            <person name="Sakamoto Y."/>
            <person name="Steenwyk J.L."/>
            <person name="Rokas A."/>
            <person name="Carro J."/>
            <person name="Camarero S."/>
            <person name="Ferreira P."/>
            <person name="Molpeceres G."/>
            <person name="Ruiz-Duenas F.J."/>
            <person name="Serrano A."/>
            <person name="Henrissat B."/>
            <person name="Drula E."/>
            <person name="Hughes K.W."/>
            <person name="Mata J.L."/>
            <person name="Ishikawa N.K."/>
            <person name="Vargas-Isla R."/>
            <person name="Ushijima S."/>
            <person name="Smith C.A."/>
            <person name="Ahrendt S."/>
            <person name="Andreopoulos W."/>
            <person name="He G."/>
            <person name="Labutti K."/>
            <person name="Lipzen A."/>
            <person name="Ng V."/>
            <person name="Sandor L."/>
            <person name="Barry K."/>
            <person name="Martinez A.T."/>
            <person name="Xiao Y."/>
            <person name="Gibbons J.G."/>
            <person name="Terashima K."/>
            <person name="Hibbett D.S."/>
            <person name="Grigoriev I.V."/>
        </authorList>
    </citation>
    <scope>NUCLEOTIDE SEQUENCE</scope>
    <source>
        <strain evidence="2">TFB9207</strain>
    </source>
</reference>
<keyword evidence="1" id="KW-0812">Transmembrane</keyword>
<proteinExistence type="predicted"/>
<comment type="caution">
    <text evidence="2">The sequence shown here is derived from an EMBL/GenBank/DDBJ whole genome shotgun (WGS) entry which is preliminary data.</text>
</comment>
<dbReference type="Proteomes" id="UP001163846">
    <property type="component" value="Unassembled WGS sequence"/>
</dbReference>
<gene>
    <name evidence="2" type="ORF">F5878DRAFT_74053</name>
</gene>
<sequence length="117" mass="13660">MSLQMLMNMDIMIMALLHHLNLALLHRLNIVLLHINLSILQIILHIILTILLNLILSNLDMSVLHLHLSIIIPEFDMLTSLLNSIEFCYRMMTLAILLLARGYHRRPGMMWHCVLKM</sequence>
<evidence type="ECO:0000313" key="2">
    <source>
        <dbReference type="EMBL" id="KAJ3840346.1"/>
    </source>
</evidence>
<feature type="transmembrane region" description="Helical" evidence="1">
    <location>
        <begin position="37"/>
        <end position="57"/>
    </location>
</feature>
<dbReference type="AlphaFoldDB" id="A0AA38UGK3"/>
<evidence type="ECO:0000313" key="3">
    <source>
        <dbReference type="Proteomes" id="UP001163846"/>
    </source>
</evidence>
<keyword evidence="1" id="KW-1133">Transmembrane helix</keyword>
<protein>
    <submittedName>
        <fullName evidence="2">Uncharacterized protein</fullName>
    </submittedName>
</protein>
<accession>A0AA38UGK3</accession>
<organism evidence="2 3">
    <name type="scientific">Lentinula raphanica</name>
    <dbReference type="NCBI Taxonomy" id="153919"/>
    <lineage>
        <taxon>Eukaryota</taxon>
        <taxon>Fungi</taxon>
        <taxon>Dikarya</taxon>
        <taxon>Basidiomycota</taxon>
        <taxon>Agaricomycotina</taxon>
        <taxon>Agaricomycetes</taxon>
        <taxon>Agaricomycetidae</taxon>
        <taxon>Agaricales</taxon>
        <taxon>Marasmiineae</taxon>
        <taxon>Omphalotaceae</taxon>
        <taxon>Lentinula</taxon>
    </lineage>
</organism>
<name>A0AA38UGK3_9AGAR</name>
<dbReference type="EMBL" id="MU806083">
    <property type="protein sequence ID" value="KAJ3840346.1"/>
    <property type="molecule type" value="Genomic_DNA"/>
</dbReference>
<keyword evidence="1" id="KW-0472">Membrane</keyword>